<organism evidence="2 3">
    <name type="scientific">Colocasia esculenta</name>
    <name type="common">Wild taro</name>
    <name type="synonym">Arum esculentum</name>
    <dbReference type="NCBI Taxonomy" id="4460"/>
    <lineage>
        <taxon>Eukaryota</taxon>
        <taxon>Viridiplantae</taxon>
        <taxon>Streptophyta</taxon>
        <taxon>Embryophyta</taxon>
        <taxon>Tracheophyta</taxon>
        <taxon>Spermatophyta</taxon>
        <taxon>Magnoliopsida</taxon>
        <taxon>Liliopsida</taxon>
        <taxon>Araceae</taxon>
        <taxon>Aroideae</taxon>
        <taxon>Colocasieae</taxon>
        <taxon>Colocasia</taxon>
    </lineage>
</organism>
<dbReference type="SUPFAM" id="SSF53474">
    <property type="entry name" value="alpha/beta-Hydrolases"/>
    <property type="match status" value="1"/>
</dbReference>
<feature type="chain" id="PRO_5032972790" description="Triacylglycerol lipase" evidence="1">
    <location>
        <begin position="18"/>
        <end position="441"/>
    </location>
</feature>
<keyword evidence="3" id="KW-1185">Reference proteome</keyword>
<name>A0A843UR23_COLES</name>
<dbReference type="Gene3D" id="3.40.50.1820">
    <property type="entry name" value="alpha/beta hydrolase"/>
    <property type="match status" value="1"/>
</dbReference>
<evidence type="ECO:0000313" key="3">
    <source>
        <dbReference type="Proteomes" id="UP000652761"/>
    </source>
</evidence>
<dbReference type="InterPro" id="IPR029058">
    <property type="entry name" value="AB_hydrolase_fold"/>
</dbReference>
<dbReference type="EMBL" id="NMUH01000747">
    <property type="protein sequence ID" value="MQL84224.1"/>
    <property type="molecule type" value="Genomic_DNA"/>
</dbReference>
<comment type="caution">
    <text evidence="2">The sequence shown here is derived from an EMBL/GenBank/DDBJ whole genome shotgun (WGS) entry which is preliminary data.</text>
</comment>
<evidence type="ECO:0000256" key="1">
    <source>
        <dbReference type="SAM" id="SignalP"/>
    </source>
</evidence>
<proteinExistence type="predicted"/>
<evidence type="ECO:0000313" key="2">
    <source>
        <dbReference type="EMBL" id="MQL84224.1"/>
    </source>
</evidence>
<keyword evidence="1" id="KW-0732">Signal</keyword>
<dbReference type="AlphaFoldDB" id="A0A843UR23"/>
<gene>
    <name evidence="2" type="ORF">Taro_016720</name>
</gene>
<dbReference type="Proteomes" id="UP000652761">
    <property type="component" value="Unassembled WGS sequence"/>
</dbReference>
<accession>A0A843UR23</accession>
<dbReference type="OrthoDB" id="9974421at2759"/>
<dbReference type="PANTHER" id="PTHR11005">
    <property type="entry name" value="LYSOSOMAL ACID LIPASE-RELATED"/>
    <property type="match status" value="1"/>
</dbReference>
<protein>
    <recommendedName>
        <fullName evidence="4">Triacylglycerol lipase</fullName>
    </recommendedName>
</protein>
<feature type="signal peptide" evidence="1">
    <location>
        <begin position="1"/>
        <end position="17"/>
    </location>
</feature>
<reference evidence="2" key="1">
    <citation type="submission" date="2017-07" db="EMBL/GenBank/DDBJ databases">
        <title>Taro Niue Genome Assembly and Annotation.</title>
        <authorList>
            <person name="Atibalentja N."/>
            <person name="Keating K."/>
            <person name="Fields C.J."/>
        </authorList>
    </citation>
    <scope>NUCLEOTIDE SEQUENCE</scope>
    <source>
        <strain evidence="2">Niue_2</strain>
        <tissue evidence="2">Leaf</tissue>
    </source>
</reference>
<sequence>MHIHARGFLAATPSVVAFFQVAPLRYVATTAAATASATTSTLSSHALIFIPCNLPAPMAAVWGTQMKFHEECLSSGRPEGRKKVLHHFSRIAENATDEGDATAEAHPTRVTRLQPIATWFQVAISTSGVSRRRDLVASKVAGATKAAPPPLRRSCRGVAGAPPPLSELHLIAAAPPLKLIDLPGLDQRAIDDSVPLIVGRRVLPFLLCFLSLFLRSAAASDPPYGIRSVVDVEGGPASVVWVVQLSDFHFSVFHPERAVDFTRLVDLHCYWDWSWQDLAENDLRDMINYVYSITNSKVFFVGHSQGTIMGLATLTIPDIPEMIEAVALLCPISYLDHISAPLVLRVVKMHLDQMLLTMGIHQLNFRSDVGVQVLDSLCDGYMDCANFLSSITGTSVKYVLEQDRSAVIRLIGISVLQSAASSIVAPSLRVRVLSRQIMESR</sequence>
<evidence type="ECO:0008006" key="4">
    <source>
        <dbReference type="Google" id="ProtNLM"/>
    </source>
</evidence>